<keyword evidence="2" id="KW-0410">Iron transport</keyword>
<dbReference type="PIRSF" id="PIRSF002825">
    <property type="entry name" value="CfbpA"/>
    <property type="match status" value="1"/>
</dbReference>
<dbReference type="InterPro" id="IPR026045">
    <property type="entry name" value="Ferric-bd"/>
</dbReference>
<dbReference type="Pfam" id="PF13343">
    <property type="entry name" value="SBP_bac_6"/>
    <property type="match status" value="1"/>
</dbReference>
<keyword evidence="2" id="KW-0813">Transport</keyword>
<organism evidence="6 7">
    <name type="scientific">Haloplasma contractile SSD-17B</name>
    <dbReference type="NCBI Taxonomy" id="1033810"/>
    <lineage>
        <taxon>Bacteria</taxon>
        <taxon>Bacillati</taxon>
        <taxon>Mycoplasmatota</taxon>
        <taxon>Mollicutes</taxon>
        <taxon>Haloplasmatales</taxon>
        <taxon>Haloplasmataceae</taxon>
        <taxon>Haloplasma</taxon>
    </lineage>
</organism>
<dbReference type="GO" id="GO:0046872">
    <property type="term" value="F:metal ion binding"/>
    <property type="evidence" value="ECO:0007669"/>
    <property type="project" value="UniProtKB-KW"/>
</dbReference>
<dbReference type="AlphaFoldDB" id="U2FEP4"/>
<dbReference type="CDD" id="cd13542">
    <property type="entry name" value="PBP2_FutA1_ilke"/>
    <property type="match status" value="1"/>
</dbReference>
<evidence type="ECO:0000313" key="7">
    <source>
        <dbReference type="Proteomes" id="UP000005707"/>
    </source>
</evidence>
<dbReference type="GO" id="GO:0030288">
    <property type="term" value="C:outer membrane-bounded periplasmic space"/>
    <property type="evidence" value="ECO:0007669"/>
    <property type="project" value="TreeGrafter"/>
</dbReference>
<reference evidence="6 7" key="2">
    <citation type="journal article" date="2013" name="PLoS ONE">
        <title>INDIGO - INtegrated Data Warehouse of MIcrobial GenOmes with Examples from the Red Sea Extremophiles.</title>
        <authorList>
            <person name="Alam I."/>
            <person name="Antunes A."/>
            <person name="Kamau A.A."/>
            <person name="Ba Alawi W."/>
            <person name="Kalkatawi M."/>
            <person name="Stingl U."/>
            <person name="Bajic V.B."/>
        </authorList>
    </citation>
    <scope>NUCLEOTIDE SEQUENCE [LARGE SCALE GENOMIC DNA]</scope>
    <source>
        <strain evidence="6 7">SSD-17B</strain>
    </source>
</reference>
<dbReference type="InParanoid" id="U2FEP4"/>
<comment type="caution">
    <text evidence="6">The sequence shown here is derived from an EMBL/GenBank/DDBJ whole genome shotgun (WGS) entry which is preliminary data.</text>
</comment>
<dbReference type="PANTHER" id="PTHR30006">
    <property type="entry name" value="THIAMINE-BINDING PERIPLASMIC PROTEIN-RELATED"/>
    <property type="match status" value="1"/>
</dbReference>
<feature type="binding site" evidence="4">
    <location>
        <position position="38"/>
    </location>
    <ligand>
        <name>Fe cation</name>
        <dbReference type="ChEBI" id="CHEBI:24875"/>
    </ligand>
</feature>
<keyword evidence="2" id="KW-0406">Ion transport</keyword>
<feature type="binding site" evidence="4">
    <location>
        <position position="228"/>
    </location>
    <ligand>
        <name>Fe cation</name>
        <dbReference type="ChEBI" id="CHEBI:24875"/>
    </ligand>
</feature>
<proteinExistence type="inferred from homology"/>
<keyword evidence="4" id="KW-0408">Iron</keyword>
<accession>U2FEP4</accession>
<feature type="binding site" evidence="4">
    <location>
        <position position="227"/>
    </location>
    <ligand>
        <name>Fe cation</name>
        <dbReference type="ChEBI" id="CHEBI:24875"/>
    </ligand>
</feature>
<keyword evidence="7" id="KW-1185">Reference proteome</keyword>
<dbReference type="OrthoDB" id="9769319at2"/>
<dbReference type="Gene3D" id="3.40.190.10">
    <property type="entry name" value="Periplasmic binding protein-like II"/>
    <property type="match status" value="2"/>
</dbReference>
<evidence type="ECO:0000313" key="6">
    <source>
        <dbReference type="EMBL" id="ERJ11420.1"/>
    </source>
</evidence>
<evidence type="ECO:0000256" key="1">
    <source>
        <dbReference type="ARBA" id="ARBA00008520"/>
    </source>
</evidence>
<dbReference type="GO" id="GO:0006826">
    <property type="term" value="P:iron ion transport"/>
    <property type="evidence" value="ECO:0007669"/>
    <property type="project" value="UniProtKB-KW"/>
</dbReference>
<dbReference type="SUPFAM" id="SSF53850">
    <property type="entry name" value="Periplasmic binding protein-like II"/>
    <property type="match status" value="1"/>
</dbReference>
<dbReference type="Proteomes" id="UP000005707">
    <property type="component" value="Unassembled WGS sequence"/>
</dbReference>
<gene>
    <name evidence="6" type="primary">futA1</name>
    <name evidence="6" type="ORF">HLPCO_002542</name>
</gene>
<evidence type="ECO:0000256" key="2">
    <source>
        <dbReference type="ARBA" id="ARBA00022496"/>
    </source>
</evidence>
<dbReference type="EMBL" id="AFNU02000011">
    <property type="protein sequence ID" value="ERJ11420.1"/>
    <property type="molecule type" value="Genomic_DNA"/>
</dbReference>
<protein>
    <submittedName>
        <fullName evidence="6">Iron uptake protein A1</fullName>
    </submittedName>
</protein>
<comment type="similarity">
    <text evidence="1">Belongs to the bacterial solute-binding protein 1 family.</text>
</comment>
<sequence length="344" mass="38396">MKKFLSMFTVLVTVFIVSGCTLGQQEEGEVVNVYTDRHYDTDQYIYDLFTEETGIKVNIVKAKADELINRLETEGEDTEADVLVVADAGRLVRAKDKNLFQSINSDVLEANVPANLQDTDDHWFGLTMRARVIVYSKDRVNPEVDGLNTYDDLADSKWNDRILVRASSNIYNQSLLASFIAINGEDDAKAWAQGVANNMARDPEGNDRAQAMAIAEGTGDLAIMNTYYIGKMLAREDQKEAAKQVAILFPENTHVNISGAGVTKYASNKDNATKLLEFLSSEQAQNVYAKENYEYPVNQNVEPSALLNSWGDFNTQDINLSQLGEFNTKAVEIFNEVKWDTSGH</sequence>
<dbReference type="RefSeq" id="WP_008826605.1">
    <property type="nucleotide sequence ID" value="NZ_AFNU02000011.1"/>
</dbReference>
<dbReference type="eggNOG" id="COG1840">
    <property type="taxonomic scope" value="Bacteria"/>
</dbReference>
<dbReference type="PANTHER" id="PTHR30006:SF15">
    <property type="entry name" value="IRON-UTILIZATION PERIPLASMIC PROTEIN"/>
    <property type="match status" value="1"/>
</dbReference>
<dbReference type="STRING" id="1033810.HLPCO_002542"/>
<name>U2FEP4_9MOLU</name>
<keyword evidence="3 5" id="KW-0732">Signal</keyword>
<feature type="chain" id="PRO_5004626164" evidence="5">
    <location>
        <begin position="24"/>
        <end position="344"/>
    </location>
</feature>
<feature type="signal peptide" evidence="5">
    <location>
        <begin position="1"/>
        <end position="23"/>
    </location>
</feature>
<evidence type="ECO:0000256" key="3">
    <source>
        <dbReference type="ARBA" id="ARBA00022729"/>
    </source>
</evidence>
<keyword evidence="4" id="KW-0479">Metal-binding</keyword>
<reference evidence="6 7" key="1">
    <citation type="journal article" date="2011" name="J. Bacteriol.">
        <title>Genome sequence of Haloplasma contractile, an unusual contractile bacterium from a deep-sea anoxic brine lake.</title>
        <authorList>
            <person name="Antunes A."/>
            <person name="Alam I."/>
            <person name="El Dorry H."/>
            <person name="Siam R."/>
            <person name="Robertson A."/>
            <person name="Bajic V.B."/>
            <person name="Stingl U."/>
        </authorList>
    </citation>
    <scope>NUCLEOTIDE SEQUENCE [LARGE SCALE GENOMIC DNA]</scope>
    <source>
        <strain evidence="6 7">SSD-17B</strain>
    </source>
</reference>
<evidence type="ECO:0000256" key="5">
    <source>
        <dbReference type="SAM" id="SignalP"/>
    </source>
</evidence>
<dbReference type="PROSITE" id="PS51257">
    <property type="entry name" value="PROKAR_LIPOPROTEIN"/>
    <property type="match status" value="1"/>
</dbReference>
<evidence type="ECO:0000256" key="4">
    <source>
        <dbReference type="PIRSR" id="PIRSR002825-1"/>
    </source>
</evidence>